<feature type="domain" description="DUF6602" evidence="1">
    <location>
        <begin position="26"/>
        <end position="126"/>
    </location>
</feature>
<accession>A0A286A5R4</accession>
<evidence type="ECO:0000313" key="2">
    <source>
        <dbReference type="EMBL" id="SOD17256.1"/>
    </source>
</evidence>
<dbReference type="CDD" id="cd21173">
    <property type="entry name" value="NucC-like"/>
    <property type="match status" value="1"/>
</dbReference>
<sequence>MTLFPDYLADVTREMAAKSNAIRRDFATHRLSGGENREHLVTDFLSSHLPGRFGVSSGLIVSPIGQFSNQADVVVVDGQNNSPLYGASRVRLWPVESVYALIEVKTTLSPAELTDSVSKCQRFKKLERRFCETSDLKLKESLFVVWAFECPAIDTIRQNILSALDDIPREHQPDLFIVPGRIAARSGSYFELSRLGQIGSPYRIDLLAKHGNELTSLIPGLAEVDEFGDSALLAWYVWFDSWLRRAGTRMNVPLAYLPEVITSTQSA</sequence>
<dbReference type="Pfam" id="PF20247">
    <property type="entry name" value="DUF6602"/>
    <property type="match status" value="1"/>
</dbReference>
<proteinExistence type="predicted"/>
<dbReference type="RefSeq" id="WP_097104234.1">
    <property type="nucleotide sequence ID" value="NZ_OCMU01000001.1"/>
</dbReference>
<dbReference type="InterPro" id="IPR046537">
    <property type="entry name" value="DUF6602"/>
</dbReference>
<reference evidence="2 3" key="1">
    <citation type="submission" date="2017-09" db="EMBL/GenBank/DDBJ databases">
        <authorList>
            <person name="Ehlers B."/>
            <person name="Leendertz F.H."/>
        </authorList>
    </citation>
    <scope>NUCLEOTIDE SEQUENCE [LARGE SCALE GENOMIC DNA]</scope>
    <source>
        <strain evidence="2 3">Nm42</strain>
    </source>
</reference>
<gene>
    <name evidence="2" type="ORF">SAMN06297164_1091</name>
</gene>
<protein>
    <recommendedName>
        <fullName evidence="1">DUF6602 domain-containing protein</fullName>
    </recommendedName>
</protein>
<dbReference type="Proteomes" id="UP000219335">
    <property type="component" value="Unassembled WGS sequence"/>
</dbReference>
<organism evidence="2 3">
    <name type="scientific">Nitrosomonas ureae</name>
    <dbReference type="NCBI Taxonomy" id="44577"/>
    <lineage>
        <taxon>Bacteria</taxon>
        <taxon>Pseudomonadati</taxon>
        <taxon>Pseudomonadota</taxon>
        <taxon>Betaproteobacteria</taxon>
        <taxon>Nitrosomonadales</taxon>
        <taxon>Nitrosomonadaceae</taxon>
        <taxon>Nitrosomonas</taxon>
    </lineage>
</organism>
<evidence type="ECO:0000313" key="3">
    <source>
        <dbReference type="Proteomes" id="UP000219335"/>
    </source>
</evidence>
<dbReference type="AlphaFoldDB" id="A0A286A5R4"/>
<name>A0A286A5R4_9PROT</name>
<dbReference type="EMBL" id="OCMU01000001">
    <property type="protein sequence ID" value="SOD17256.1"/>
    <property type="molecule type" value="Genomic_DNA"/>
</dbReference>
<evidence type="ECO:0000259" key="1">
    <source>
        <dbReference type="Pfam" id="PF20247"/>
    </source>
</evidence>